<gene>
    <name evidence="9" type="ORF">OEG84_14840</name>
</gene>
<feature type="region of interest" description="Disordered" evidence="7">
    <location>
        <begin position="54"/>
        <end position="79"/>
    </location>
</feature>
<evidence type="ECO:0000256" key="1">
    <source>
        <dbReference type="ARBA" id="ARBA00004167"/>
    </source>
</evidence>
<keyword evidence="10" id="KW-1185">Reference proteome</keyword>
<keyword evidence="5" id="KW-0430">Lectin</keyword>
<dbReference type="InterPro" id="IPR012413">
    <property type="entry name" value="BA14K"/>
</dbReference>
<proteinExistence type="inferred from homology"/>
<protein>
    <recommendedName>
        <fullName evidence="3">Lectin-like protein BA14k</fullName>
    </recommendedName>
</protein>
<organism evidence="9 10">
    <name type="scientific">Hoeflea algicola</name>
    <dbReference type="NCBI Taxonomy" id="2983763"/>
    <lineage>
        <taxon>Bacteria</taxon>
        <taxon>Pseudomonadati</taxon>
        <taxon>Pseudomonadota</taxon>
        <taxon>Alphaproteobacteria</taxon>
        <taxon>Hyphomicrobiales</taxon>
        <taxon>Rhizobiaceae</taxon>
        <taxon>Hoeflea</taxon>
    </lineage>
</organism>
<evidence type="ECO:0000256" key="4">
    <source>
        <dbReference type="ARBA" id="ARBA00022475"/>
    </source>
</evidence>
<sequence length="119" mass="14378">MSSIVIKSLLSAAFVLTSLMPAAALPSMPLVAAVEQPAAQRAGVIEVRQRHRKRFRRHHQRRHYNRHKPRHHERRHHERRGYMSRSHVNYCYNRYRSYRAYDNTYQPYHGRRRACRSPY</sequence>
<evidence type="ECO:0000256" key="2">
    <source>
        <dbReference type="ARBA" id="ARBA00010270"/>
    </source>
</evidence>
<evidence type="ECO:0000256" key="6">
    <source>
        <dbReference type="ARBA" id="ARBA00025321"/>
    </source>
</evidence>
<dbReference type="Proteomes" id="UP001073227">
    <property type="component" value="Unassembled WGS sequence"/>
</dbReference>
<dbReference type="RefSeq" id="WP_267654470.1">
    <property type="nucleotide sequence ID" value="NZ_JAOVZR010000001.1"/>
</dbReference>
<evidence type="ECO:0000256" key="8">
    <source>
        <dbReference type="SAM" id="SignalP"/>
    </source>
</evidence>
<evidence type="ECO:0000256" key="5">
    <source>
        <dbReference type="ARBA" id="ARBA00022734"/>
    </source>
</evidence>
<dbReference type="EMBL" id="JAOVZR010000001">
    <property type="protein sequence ID" value="MCY0148945.1"/>
    <property type="molecule type" value="Genomic_DNA"/>
</dbReference>
<evidence type="ECO:0000313" key="10">
    <source>
        <dbReference type="Proteomes" id="UP001073227"/>
    </source>
</evidence>
<evidence type="ECO:0000313" key="9">
    <source>
        <dbReference type="EMBL" id="MCY0148945.1"/>
    </source>
</evidence>
<accession>A0ABT3ZAZ3</accession>
<comment type="function">
    <text evidence="6">Has immunoglobulin-binding and hemagglutination properties, and can bind to mannose. Essential for virulence. May be involved in LPS biosynthesis or polysaccharide transport.</text>
</comment>
<feature type="signal peptide" evidence="8">
    <location>
        <begin position="1"/>
        <end position="32"/>
    </location>
</feature>
<reference evidence="9" key="1">
    <citation type="submission" date="2022-10" db="EMBL/GenBank/DDBJ databases">
        <title>Hoeflea sp. G2-23, isolated from marine algae.</title>
        <authorList>
            <person name="Kristyanto S."/>
            <person name="Kim J.M."/>
            <person name="Jeon C.O."/>
        </authorList>
    </citation>
    <scope>NUCLEOTIDE SEQUENCE</scope>
    <source>
        <strain evidence="9">G2-23</strain>
    </source>
</reference>
<dbReference type="Pfam" id="PF07886">
    <property type="entry name" value="BA14K"/>
    <property type="match status" value="1"/>
</dbReference>
<keyword evidence="8" id="KW-0732">Signal</keyword>
<name>A0ABT3ZAZ3_9HYPH</name>
<keyword evidence="4" id="KW-0472">Membrane</keyword>
<evidence type="ECO:0000256" key="3">
    <source>
        <dbReference type="ARBA" id="ARBA00020552"/>
    </source>
</evidence>
<comment type="subcellular location">
    <subcellularLocation>
        <location evidence="1">Membrane</location>
        <topology evidence="1">Single-pass membrane protein</topology>
    </subcellularLocation>
</comment>
<evidence type="ECO:0000256" key="7">
    <source>
        <dbReference type="SAM" id="MobiDB-lite"/>
    </source>
</evidence>
<comment type="similarity">
    <text evidence="2">Belongs to the BA14k family.</text>
</comment>
<keyword evidence="4" id="KW-1003">Cell membrane</keyword>
<feature type="chain" id="PRO_5045053281" description="Lectin-like protein BA14k" evidence="8">
    <location>
        <begin position="33"/>
        <end position="119"/>
    </location>
</feature>
<comment type="caution">
    <text evidence="9">The sequence shown here is derived from an EMBL/GenBank/DDBJ whole genome shotgun (WGS) entry which is preliminary data.</text>
</comment>